<dbReference type="Gene3D" id="2.40.70.10">
    <property type="entry name" value="Acid Proteases"/>
    <property type="match status" value="1"/>
</dbReference>
<reference evidence="3" key="2">
    <citation type="submission" date="2025-08" db="UniProtKB">
        <authorList>
            <consortium name="RefSeq"/>
        </authorList>
    </citation>
    <scope>IDENTIFICATION</scope>
</reference>
<dbReference type="InterPro" id="IPR021109">
    <property type="entry name" value="Peptidase_aspartic_dom_sf"/>
</dbReference>
<organism evidence="2 3">
    <name type="scientific">Solanum pennellii</name>
    <name type="common">Tomato</name>
    <name type="synonym">Lycopersicon pennellii</name>
    <dbReference type="NCBI Taxonomy" id="28526"/>
    <lineage>
        <taxon>Eukaryota</taxon>
        <taxon>Viridiplantae</taxon>
        <taxon>Streptophyta</taxon>
        <taxon>Embryophyta</taxon>
        <taxon>Tracheophyta</taxon>
        <taxon>Spermatophyta</taxon>
        <taxon>Magnoliopsida</taxon>
        <taxon>eudicotyledons</taxon>
        <taxon>Gunneridae</taxon>
        <taxon>Pentapetalae</taxon>
        <taxon>asterids</taxon>
        <taxon>lamiids</taxon>
        <taxon>Solanales</taxon>
        <taxon>Solanaceae</taxon>
        <taxon>Solanoideae</taxon>
        <taxon>Solaneae</taxon>
        <taxon>Solanum</taxon>
        <taxon>Solanum subgen. Lycopersicon</taxon>
    </lineage>
</organism>
<evidence type="ECO:0000256" key="1">
    <source>
        <dbReference type="SAM" id="MobiDB-lite"/>
    </source>
</evidence>
<gene>
    <name evidence="3" type="primary">LOC107025074</name>
</gene>
<dbReference type="CDD" id="cd00303">
    <property type="entry name" value="retropepsin_like"/>
    <property type="match status" value="1"/>
</dbReference>
<dbReference type="RefSeq" id="XP_015081426.1">
    <property type="nucleotide sequence ID" value="XM_015225940.1"/>
</dbReference>
<sequence length="296" mass="33297">MPPRRVVKGRPSRKNVEPQEQGVPNAQNVKPQGDVTNVEFREAIRILSQVVTNQSTFEYPENFIEELKKVFEVMHVADTEWVEIAAYQLKGVSRTWFDQLKKGRNEDAAHLSLDYFEEALLRHFFPRELNKAKGPIPSSSSVIAPRNKGQHHGQNSQTFKARPTQSQVAPPDKDAPRGSTSSIGGGPNRLDGITSRKDQENSPNVVTSMIKVFDFDIYALIDPGAGLYFVTPYIANKFDIILEKLCAPFWVSTPIEKSILAERVYPDCVISIDQKHTLADLIELDMVDFDVILGMD</sequence>
<feature type="region of interest" description="Disordered" evidence="1">
    <location>
        <begin position="133"/>
        <end position="200"/>
    </location>
</feature>
<protein>
    <submittedName>
        <fullName evidence="3">Uncharacterized protein LOC107025074</fullName>
    </submittedName>
</protein>
<feature type="compositionally biased region" description="Basic residues" evidence="1">
    <location>
        <begin position="1"/>
        <end position="13"/>
    </location>
</feature>
<accession>A0ABM1H7C7</accession>
<dbReference type="GeneID" id="107025074"/>
<dbReference type="Proteomes" id="UP000694930">
    <property type="component" value="Chromosome 7"/>
</dbReference>
<evidence type="ECO:0000313" key="2">
    <source>
        <dbReference type="Proteomes" id="UP000694930"/>
    </source>
</evidence>
<reference evidence="2" key="1">
    <citation type="journal article" date="2014" name="Nat. Genet.">
        <title>The genome of the stress-tolerant wild tomato species Solanum pennellii.</title>
        <authorList>
            <person name="Bolger A."/>
            <person name="Scossa F."/>
            <person name="Bolger M.E."/>
            <person name="Lanz C."/>
            <person name="Maumus F."/>
            <person name="Tohge T."/>
            <person name="Quesneville H."/>
            <person name="Alseekh S."/>
            <person name="Sorensen I."/>
            <person name="Lichtenstein G."/>
            <person name="Fich E.A."/>
            <person name="Conte M."/>
            <person name="Keller H."/>
            <person name="Schneeberger K."/>
            <person name="Schwacke R."/>
            <person name="Ofner I."/>
            <person name="Vrebalov J."/>
            <person name="Xu Y."/>
            <person name="Osorio S."/>
            <person name="Aflitos S.A."/>
            <person name="Schijlen E."/>
            <person name="Jimenez-Gomez J.M."/>
            <person name="Ryngajllo M."/>
            <person name="Kimura S."/>
            <person name="Kumar R."/>
            <person name="Koenig D."/>
            <person name="Headland L.R."/>
            <person name="Maloof J.N."/>
            <person name="Sinha N."/>
            <person name="van Ham R.C."/>
            <person name="Lankhorst R.K."/>
            <person name="Mao L."/>
            <person name="Vogel A."/>
            <person name="Arsova B."/>
            <person name="Panstruga R."/>
            <person name="Fei Z."/>
            <person name="Rose J.K."/>
            <person name="Zamir D."/>
            <person name="Carrari F."/>
            <person name="Giovannoni J.J."/>
            <person name="Weigel D."/>
            <person name="Usadel B."/>
            <person name="Fernie A.R."/>
        </authorList>
    </citation>
    <scope>NUCLEOTIDE SEQUENCE [LARGE SCALE GENOMIC DNA]</scope>
    <source>
        <strain evidence="2">cv. LA0716</strain>
    </source>
</reference>
<feature type="compositionally biased region" description="Polar residues" evidence="1">
    <location>
        <begin position="152"/>
        <end position="168"/>
    </location>
</feature>
<proteinExistence type="predicted"/>
<feature type="region of interest" description="Disordered" evidence="1">
    <location>
        <begin position="1"/>
        <end position="32"/>
    </location>
</feature>
<name>A0ABM1H7C7_SOLPN</name>
<dbReference type="Pfam" id="PF08284">
    <property type="entry name" value="RVP_2"/>
    <property type="match status" value="1"/>
</dbReference>
<keyword evidence="2" id="KW-1185">Reference proteome</keyword>
<evidence type="ECO:0000313" key="3">
    <source>
        <dbReference type="RefSeq" id="XP_015081426.1"/>
    </source>
</evidence>